<dbReference type="AlphaFoldDB" id="A0A059A8Q1"/>
<organism evidence="1">
    <name type="scientific">Eucalyptus grandis</name>
    <name type="common">Flooded gum</name>
    <dbReference type="NCBI Taxonomy" id="71139"/>
    <lineage>
        <taxon>Eukaryota</taxon>
        <taxon>Viridiplantae</taxon>
        <taxon>Streptophyta</taxon>
        <taxon>Embryophyta</taxon>
        <taxon>Tracheophyta</taxon>
        <taxon>Spermatophyta</taxon>
        <taxon>Magnoliopsida</taxon>
        <taxon>eudicotyledons</taxon>
        <taxon>Gunneridae</taxon>
        <taxon>Pentapetalae</taxon>
        <taxon>rosids</taxon>
        <taxon>malvids</taxon>
        <taxon>Myrtales</taxon>
        <taxon>Myrtaceae</taxon>
        <taxon>Myrtoideae</taxon>
        <taxon>Eucalypteae</taxon>
        <taxon>Eucalyptus</taxon>
    </lineage>
</organism>
<gene>
    <name evidence="1" type="ORF">EUGRSUZ_J00021</name>
</gene>
<dbReference type="InParanoid" id="A0A059A8Q1"/>
<dbReference type="EMBL" id="KK198762">
    <property type="protein sequence ID" value="KCW50218.1"/>
    <property type="molecule type" value="Genomic_DNA"/>
</dbReference>
<protein>
    <submittedName>
        <fullName evidence="1">Uncharacterized protein</fullName>
    </submittedName>
</protein>
<evidence type="ECO:0000313" key="1">
    <source>
        <dbReference type="EMBL" id="KCW50218.1"/>
    </source>
</evidence>
<accession>A0A059A8Q1</accession>
<reference evidence="1" key="1">
    <citation type="submission" date="2013-07" db="EMBL/GenBank/DDBJ databases">
        <title>The genome of Eucalyptus grandis.</title>
        <authorList>
            <person name="Schmutz J."/>
            <person name="Hayes R."/>
            <person name="Myburg A."/>
            <person name="Tuskan G."/>
            <person name="Grattapaglia D."/>
            <person name="Rokhsar D.S."/>
        </authorList>
    </citation>
    <scope>NUCLEOTIDE SEQUENCE</scope>
    <source>
        <tissue evidence="1">Leaf extractions</tissue>
    </source>
</reference>
<proteinExistence type="predicted"/>
<name>A0A059A8Q1_EUCGR</name>
<sequence>MDCDFRILDPPSTHLNSPSARRFDSPLRFRNSLLSNLLSSSAFSSAPIGDCDSYGSLFPSAFCTICHFWASPL</sequence>
<dbReference type="Gramene" id="KCW50218">
    <property type="protein sequence ID" value="KCW50218"/>
    <property type="gene ID" value="EUGRSUZ_J00021"/>
</dbReference>